<evidence type="ECO:0000313" key="2">
    <source>
        <dbReference type="Proteomes" id="UP000325008"/>
    </source>
</evidence>
<organism evidence="1 2">
    <name type="scientific">Pseudozyma antarctica</name>
    <name type="common">Yeast</name>
    <name type="synonym">Candida antarctica</name>
    <dbReference type="NCBI Taxonomy" id="84753"/>
    <lineage>
        <taxon>Eukaryota</taxon>
        <taxon>Fungi</taxon>
        <taxon>Dikarya</taxon>
        <taxon>Basidiomycota</taxon>
        <taxon>Ustilaginomycotina</taxon>
        <taxon>Ustilaginomycetes</taxon>
        <taxon>Ustilaginales</taxon>
        <taxon>Ustilaginaceae</taxon>
        <taxon>Moesziomyces</taxon>
    </lineage>
</organism>
<dbReference type="Proteomes" id="UP000325008">
    <property type="component" value="Unassembled WGS sequence"/>
</dbReference>
<dbReference type="EMBL" id="OOIQ01000002">
    <property type="protein sequence ID" value="SPO43761.1"/>
    <property type="molecule type" value="Genomic_DNA"/>
</dbReference>
<dbReference type="OrthoDB" id="10626702at2759"/>
<proteinExistence type="predicted"/>
<protein>
    <submittedName>
        <fullName evidence="1">Uncharacterized protein</fullName>
    </submittedName>
</protein>
<keyword evidence="2" id="KW-1185">Reference proteome</keyword>
<dbReference type="AlphaFoldDB" id="A0A5C3FJR0"/>
<reference evidence="1" key="1">
    <citation type="submission" date="2018-03" db="EMBL/GenBank/DDBJ databases">
        <authorList>
            <person name="Guldener U."/>
        </authorList>
    </citation>
    <scope>NUCLEOTIDE SEQUENCE [LARGE SCALE GENOMIC DNA]</scope>
    <source>
        <strain evidence="1">ATCC34888</strain>
    </source>
</reference>
<evidence type="ECO:0000313" key="1">
    <source>
        <dbReference type="EMBL" id="SPO43761.1"/>
    </source>
</evidence>
<gene>
    <name evidence="1" type="ORF">PSANT_01446</name>
</gene>
<sequence>MSATTAGWWQGQRRVPPKNRLLMVPHDASAALNAELRPNAVPIYSGTWRRYRRSGPTKVMPPAHEAAKKHARQASHKQSDAVVAAYRTMAGARQIHVDTDERRILHCSVRYKRHCQLRIGGATAAEALSKDTMVEAVDTAAGGGGR</sequence>
<accession>A0A5C3FJR0</accession>
<name>A0A5C3FJR0_PSEA2</name>
<comment type="caution">
    <text evidence="1">The sequence shown here is derived from an EMBL/GenBank/DDBJ whole genome shotgun (WGS) entry which is preliminary data.</text>
</comment>